<reference evidence="1 2" key="1">
    <citation type="submission" date="2019-12" db="EMBL/GenBank/DDBJ databases">
        <title>Rhizobium genotypes associated with high levels of biological nitrogen fixation by grain legumes in a temperate-maritime cropping system.</title>
        <authorList>
            <person name="Maluk M."/>
            <person name="Francesc Ferrando Molina F."/>
            <person name="Lopez Del Egido L."/>
            <person name="Lafos M."/>
            <person name="Langarica-Fuentes A."/>
            <person name="Gebre Yohannes G."/>
            <person name="Young M.W."/>
            <person name="Martin P."/>
            <person name="Gantlett R."/>
            <person name="Kenicer G."/>
            <person name="Hawes C."/>
            <person name="Begg G.S."/>
            <person name="Quilliam R.S."/>
            <person name="Squire G.R."/>
            <person name="Poole P.S."/>
            <person name="Young P.W."/>
            <person name="Iannetta P.M."/>
            <person name="James E.K."/>
        </authorList>
    </citation>
    <scope>NUCLEOTIDE SEQUENCE [LARGE SCALE GENOMIC DNA]</scope>
    <source>
        <strain evidence="1 2">JHI2449</strain>
    </source>
</reference>
<protein>
    <submittedName>
        <fullName evidence="1">Uncharacterized protein</fullName>
    </submittedName>
</protein>
<gene>
    <name evidence="1" type="ORF">GR206_13325</name>
</gene>
<dbReference type="Proteomes" id="UP000468864">
    <property type="component" value="Unassembled WGS sequence"/>
</dbReference>
<organism evidence="1 2">
    <name type="scientific">Rhizobium laguerreae</name>
    <dbReference type="NCBI Taxonomy" id="1076926"/>
    <lineage>
        <taxon>Bacteria</taxon>
        <taxon>Pseudomonadati</taxon>
        <taxon>Pseudomonadota</taxon>
        <taxon>Alphaproteobacteria</taxon>
        <taxon>Hyphomicrobiales</taxon>
        <taxon>Rhizobiaceae</taxon>
        <taxon>Rhizobium/Agrobacterium group</taxon>
        <taxon>Rhizobium</taxon>
    </lineage>
</organism>
<proteinExistence type="predicted"/>
<evidence type="ECO:0000313" key="2">
    <source>
        <dbReference type="Proteomes" id="UP000468864"/>
    </source>
</evidence>
<dbReference type="EMBL" id="WUEP01000008">
    <property type="protein sequence ID" value="NEH92007.1"/>
    <property type="molecule type" value="Genomic_DNA"/>
</dbReference>
<dbReference type="AlphaFoldDB" id="A0A6N9ZEU2"/>
<name>A0A6N9ZEU2_9HYPH</name>
<dbReference type="RefSeq" id="WP_204347326.1">
    <property type="nucleotide sequence ID" value="NZ_WUEP01000008.1"/>
</dbReference>
<sequence>MEEEFEFELLEEFDELFELELLDELELLFELEFELEFREEFDELLELRFELQPLRRSSSRSRLKRAWLALLLCVIFCKRRVTGSSAMAGAGAAAPTTRNALRIAMNFFMTFLL</sequence>
<comment type="caution">
    <text evidence="1">The sequence shown here is derived from an EMBL/GenBank/DDBJ whole genome shotgun (WGS) entry which is preliminary data.</text>
</comment>
<evidence type="ECO:0000313" key="1">
    <source>
        <dbReference type="EMBL" id="NEH92007.1"/>
    </source>
</evidence>
<accession>A0A6N9ZEU2</accession>